<reference evidence="3" key="1">
    <citation type="submission" date="2011-08" db="EMBL/GenBank/DDBJ databases">
        <authorList>
            <person name="Rombauts S."/>
        </authorList>
    </citation>
    <scope>NUCLEOTIDE SEQUENCE</scope>
    <source>
        <strain evidence="3">London</strain>
    </source>
</reference>
<dbReference type="InterPro" id="IPR013087">
    <property type="entry name" value="Znf_C2H2_type"/>
</dbReference>
<dbReference type="PROSITE" id="PS00028">
    <property type="entry name" value="ZINC_FINGER_C2H2_1"/>
    <property type="match status" value="1"/>
</dbReference>
<name>T1L5Q8_TETUR</name>
<accession>T1L5Q8</accession>
<dbReference type="HOGENOM" id="CLU_1847654_0_0_1"/>
<organism evidence="2 3">
    <name type="scientific">Tetranychus urticae</name>
    <name type="common">Two-spotted spider mite</name>
    <dbReference type="NCBI Taxonomy" id="32264"/>
    <lineage>
        <taxon>Eukaryota</taxon>
        <taxon>Metazoa</taxon>
        <taxon>Ecdysozoa</taxon>
        <taxon>Arthropoda</taxon>
        <taxon>Chelicerata</taxon>
        <taxon>Arachnida</taxon>
        <taxon>Acari</taxon>
        <taxon>Acariformes</taxon>
        <taxon>Trombidiformes</taxon>
        <taxon>Prostigmata</taxon>
        <taxon>Eleutherengona</taxon>
        <taxon>Raphignathae</taxon>
        <taxon>Tetranychoidea</taxon>
        <taxon>Tetranychidae</taxon>
        <taxon>Tetranychus</taxon>
    </lineage>
</organism>
<sequence>MVQVNPDSSKVVLKKNKCLNEKRTFYLNLVKDGEILNAEKLNERMKSKMVKVSGTKNNYLKCACPKCLESDIDTFGRSNSLLEHMRHQEDITIQCVYCDEFFTSWQRIQGHLRNYHWKAGEINELLDKENCKDFFSVIK</sequence>
<feature type="domain" description="C2H2-type" evidence="1">
    <location>
        <begin position="95"/>
        <end position="116"/>
    </location>
</feature>
<keyword evidence="3" id="KW-1185">Reference proteome</keyword>
<dbReference type="SMART" id="SM00355">
    <property type="entry name" value="ZnF_C2H2"/>
    <property type="match status" value="2"/>
</dbReference>
<dbReference type="EMBL" id="CAEY01001432">
    <property type="status" value="NOT_ANNOTATED_CDS"/>
    <property type="molecule type" value="Genomic_DNA"/>
</dbReference>
<evidence type="ECO:0000313" key="2">
    <source>
        <dbReference type="EnsemblMetazoa" id="tetur52g00050.1"/>
    </source>
</evidence>
<proteinExistence type="predicted"/>
<reference evidence="2" key="2">
    <citation type="submission" date="2015-06" db="UniProtKB">
        <authorList>
            <consortium name="EnsemblMetazoa"/>
        </authorList>
    </citation>
    <scope>IDENTIFICATION</scope>
</reference>
<dbReference type="Proteomes" id="UP000015104">
    <property type="component" value="Unassembled WGS sequence"/>
</dbReference>
<dbReference type="EnsemblMetazoa" id="tetur52g00050.1">
    <property type="protein sequence ID" value="tetur52g00050.1"/>
    <property type="gene ID" value="tetur52g00050"/>
</dbReference>
<protein>
    <recommendedName>
        <fullName evidence="1">C2H2-type domain-containing protein</fullName>
    </recommendedName>
</protein>
<dbReference type="Gene3D" id="3.30.160.60">
    <property type="entry name" value="Classic Zinc Finger"/>
    <property type="match status" value="1"/>
</dbReference>
<evidence type="ECO:0000259" key="1">
    <source>
        <dbReference type="PROSITE" id="PS00028"/>
    </source>
</evidence>
<evidence type="ECO:0000313" key="3">
    <source>
        <dbReference type="Proteomes" id="UP000015104"/>
    </source>
</evidence>
<dbReference type="AlphaFoldDB" id="T1L5Q8"/>